<feature type="compositionally biased region" description="Polar residues" evidence="1">
    <location>
        <begin position="72"/>
        <end position="85"/>
    </location>
</feature>
<dbReference type="PANTHER" id="PTHR15607">
    <property type="entry name" value="SYNAPTONEMAL COMPLEX PROTEIN-RELATED"/>
    <property type="match status" value="1"/>
</dbReference>
<dbReference type="PANTHER" id="PTHR15607:SF12">
    <property type="entry name" value="SYNAPTONEMAL COMPLEX PROTEIN 2"/>
    <property type="match status" value="1"/>
</dbReference>
<sequence>MSSEGGEKTQCDMPWDSTHASGPTQHLSRKRMYTEDNLSNYDEVELEERANLPPKKLSKGEDADHHNDKVSESVSPLSTNDSSIPGENWETEIAGVGIVYEQFNTEFKTKVHIFKLKMSIFQIHQKLMDYFTKQLWKTAQQHIKTMNHQIQEYRIKKLDKFQFIITEELENFEKDSQSLKDLEKEFVVCAF</sequence>
<evidence type="ECO:0000256" key="1">
    <source>
        <dbReference type="SAM" id="MobiDB-lite"/>
    </source>
</evidence>
<feature type="compositionally biased region" description="Basic and acidic residues" evidence="1">
    <location>
        <begin position="58"/>
        <end position="71"/>
    </location>
</feature>
<dbReference type="GO" id="GO:0007140">
    <property type="term" value="P:male meiotic nuclear division"/>
    <property type="evidence" value="ECO:0007669"/>
    <property type="project" value="TreeGrafter"/>
</dbReference>
<dbReference type="InterPro" id="IPR024835">
    <property type="entry name" value="SYCP2-like"/>
</dbReference>
<feature type="compositionally biased region" description="Basic and acidic residues" evidence="1">
    <location>
        <begin position="1"/>
        <end position="10"/>
    </location>
</feature>
<protein>
    <submittedName>
        <fullName evidence="2">Synaptonemal complex protein 2</fullName>
    </submittedName>
</protein>
<dbReference type="EMBL" id="JWIN03000019">
    <property type="protein sequence ID" value="KAB1262463.1"/>
    <property type="molecule type" value="Genomic_DNA"/>
</dbReference>
<dbReference type="GO" id="GO:0000779">
    <property type="term" value="C:condensed chromosome, centromeric region"/>
    <property type="evidence" value="ECO:0007669"/>
    <property type="project" value="TreeGrafter"/>
</dbReference>
<name>A0A5N4CUD6_CAMDR</name>
<proteinExistence type="predicted"/>
<accession>A0A5N4CUD6</accession>
<comment type="caution">
    <text evidence="2">The sequence shown here is derived from an EMBL/GenBank/DDBJ whole genome shotgun (WGS) entry which is preliminary data.</text>
</comment>
<reference evidence="2 3" key="1">
    <citation type="journal article" date="2019" name="Mol. Ecol. Resour.">
        <title>Improving Illumina assemblies with Hi-C and long reads: an example with the North African dromedary.</title>
        <authorList>
            <person name="Elbers J.P."/>
            <person name="Rogers M.F."/>
            <person name="Perelman P.L."/>
            <person name="Proskuryakova A.A."/>
            <person name="Serdyukova N.A."/>
            <person name="Johnson W.E."/>
            <person name="Horin P."/>
            <person name="Corander J."/>
            <person name="Murphy D."/>
            <person name="Burger P.A."/>
        </authorList>
    </citation>
    <scope>NUCLEOTIDE SEQUENCE [LARGE SCALE GENOMIC DNA]</scope>
    <source>
        <strain evidence="2">Drom800</strain>
        <tissue evidence="2">Blood</tissue>
    </source>
</reference>
<dbReference type="GO" id="GO:0007143">
    <property type="term" value="P:female meiotic nuclear division"/>
    <property type="evidence" value="ECO:0007669"/>
    <property type="project" value="TreeGrafter"/>
</dbReference>
<dbReference type="Proteomes" id="UP000299084">
    <property type="component" value="Unassembled WGS sequence"/>
</dbReference>
<organism evidence="2 3">
    <name type="scientific">Camelus dromedarius</name>
    <name type="common">Dromedary</name>
    <name type="synonym">Arabian camel</name>
    <dbReference type="NCBI Taxonomy" id="9838"/>
    <lineage>
        <taxon>Eukaryota</taxon>
        <taxon>Metazoa</taxon>
        <taxon>Chordata</taxon>
        <taxon>Craniata</taxon>
        <taxon>Vertebrata</taxon>
        <taxon>Euteleostomi</taxon>
        <taxon>Mammalia</taxon>
        <taxon>Eutheria</taxon>
        <taxon>Laurasiatheria</taxon>
        <taxon>Artiodactyla</taxon>
        <taxon>Tylopoda</taxon>
        <taxon>Camelidae</taxon>
        <taxon>Camelus</taxon>
    </lineage>
</organism>
<evidence type="ECO:0000313" key="2">
    <source>
        <dbReference type="EMBL" id="KAB1262463.1"/>
    </source>
</evidence>
<dbReference type="GO" id="GO:0000800">
    <property type="term" value="C:lateral element"/>
    <property type="evidence" value="ECO:0007669"/>
    <property type="project" value="TreeGrafter"/>
</dbReference>
<gene>
    <name evidence="2" type="ORF">Cadr_000020903</name>
</gene>
<evidence type="ECO:0000313" key="3">
    <source>
        <dbReference type="Proteomes" id="UP000299084"/>
    </source>
</evidence>
<keyword evidence="3" id="KW-1185">Reference proteome</keyword>
<dbReference type="AlphaFoldDB" id="A0A5N4CUD6"/>
<feature type="region of interest" description="Disordered" evidence="1">
    <location>
        <begin position="1"/>
        <end position="86"/>
    </location>
</feature>